<dbReference type="InterPro" id="IPR011761">
    <property type="entry name" value="ATP-grasp"/>
</dbReference>
<keyword evidence="1" id="KW-0436">Ligase</keyword>
<reference evidence="6 7" key="1">
    <citation type="submission" date="2022-03" db="EMBL/GenBank/DDBJ databases">
        <title>Complete genome of Streptomyces rimosus ssp. rimosus R7 (=ATCC 10970).</title>
        <authorList>
            <person name="Beganovic S."/>
            <person name="Ruckert C."/>
            <person name="Busche T."/>
            <person name="Kalinowski J."/>
            <person name="Wittmann C."/>
        </authorList>
    </citation>
    <scope>NUCLEOTIDE SEQUENCE [LARGE SCALE GENOMIC DNA]</scope>
    <source>
        <strain evidence="6 7">R7</strain>
    </source>
</reference>
<evidence type="ECO:0000259" key="5">
    <source>
        <dbReference type="PROSITE" id="PS50975"/>
    </source>
</evidence>
<dbReference type="Gene3D" id="3.40.50.20">
    <property type="match status" value="1"/>
</dbReference>
<dbReference type="Pfam" id="PF02786">
    <property type="entry name" value="CPSase_L_D2"/>
    <property type="match status" value="1"/>
</dbReference>
<keyword evidence="6" id="KW-0456">Lyase</keyword>
<dbReference type="Gene3D" id="3.30.1490.20">
    <property type="entry name" value="ATP-grasp fold, A domain"/>
    <property type="match status" value="1"/>
</dbReference>
<dbReference type="InterPro" id="IPR013815">
    <property type="entry name" value="ATP_grasp_subdomain_1"/>
</dbReference>
<evidence type="ECO:0000256" key="2">
    <source>
        <dbReference type="ARBA" id="ARBA00022741"/>
    </source>
</evidence>
<dbReference type="Proteomes" id="UP000829494">
    <property type="component" value="Chromosome"/>
</dbReference>
<accession>A0ABY3ZEW0</accession>
<evidence type="ECO:0000256" key="4">
    <source>
        <dbReference type="PROSITE-ProRule" id="PRU00409"/>
    </source>
</evidence>
<dbReference type="SUPFAM" id="SSF56059">
    <property type="entry name" value="Glutathione synthetase ATP-binding domain-like"/>
    <property type="match status" value="1"/>
</dbReference>
<proteinExistence type="predicted"/>
<dbReference type="PANTHER" id="PTHR43585:SF2">
    <property type="entry name" value="ATP-GRASP ENZYME FSQD"/>
    <property type="match status" value="1"/>
</dbReference>
<dbReference type="InterPro" id="IPR005479">
    <property type="entry name" value="CPAse_ATP-bd"/>
</dbReference>
<evidence type="ECO:0000313" key="6">
    <source>
        <dbReference type="EMBL" id="UNZ08348.1"/>
    </source>
</evidence>
<evidence type="ECO:0000256" key="1">
    <source>
        <dbReference type="ARBA" id="ARBA00022598"/>
    </source>
</evidence>
<protein>
    <submittedName>
        <fullName evidence="6">Argininosuccinate lyase</fullName>
    </submittedName>
</protein>
<keyword evidence="7" id="KW-1185">Reference proteome</keyword>
<name>A0ABY3ZEW0_STRRM</name>
<dbReference type="PROSITE" id="PS50975">
    <property type="entry name" value="ATP_GRASP"/>
    <property type="match status" value="1"/>
</dbReference>
<keyword evidence="3 4" id="KW-0067">ATP-binding</keyword>
<dbReference type="RefSeq" id="WP_003980632.1">
    <property type="nucleotide sequence ID" value="NZ_CP043497.1"/>
</dbReference>
<sequence length="401" mass="42880">MALLLLNRRPILPYLPAWLPEASLIVLTAKSALTGPWPCPPEECFTRLVTVDDYASAEVDELIDTLCADEDVERVITTAEIDVVRAARARERHGLPGQTVAGALAYRDKYRMKALAARQGVPVPPMALVRDTGELRSFAAVHGLPVVVKPADGAGSVGVRVLRDHRAVGECELPGDGTWLAERFVDGVVCHVDGLMAKGEVLHGIASRYLHANLDTATHGAPSISGMLTPSDPLADRLAGATAAVVAALPAVEEVTAFHAEFFHMPDDGLLLCEIACRPGGCGIVEAYELATGVNLYAAHLRGQAGLPVGVPDRDGARSRYGWAWFPPRRGMLRHLPAACPLPRAHRFAAYGVVGTSYQGPGSSTDSVAELIFRVDGGEEVEPQLRAVEDWWSGEALWETG</sequence>
<gene>
    <name evidence="6" type="ORF">SRIMR7_39965</name>
</gene>
<dbReference type="PANTHER" id="PTHR43585">
    <property type="entry name" value="FUMIPYRROLE BIOSYNTHESIS PROTEIN C"/>
    <property type="match status" value="1"/>
</dbReference>
<dbReference type="GO" id="GO:0016829">
    <property type="term" value="F:lyase activity"/>
    <property type="evidence" value="ECO:0007669"/>
    <property type="project" value="UniProtKB-KW"/>
</dbReference>
<dbReference type="GeneID" id="66852501"/>
<evidence type="ECO:0000256" key="3">
    <source>
        <dbReference type="ARBA" id="ARBA00022840"/>
    </source>
</evidence>
<feature type="domain" description="ATP-grasp" evidence="5">
    <location>
        <begin position="113"/>
        <end position="305"/>
    </location>
</feature>
<dbReference type="EMBL" id="CP094298">
    <property type="protein sequence ID" value="UNZ08348.1"/>
    <property type="molecule type" value="Genomic_DNA"/>
</dbReference>
<keyword evidence="2 4" id="KW-0547">Nucleotide-binding</keyword>
<dbReference type="Gene3D" id="3.30.470.20">
    <property type="entry name" value="ATP-grasp fold, B domain"/>
    <property type="match status" value="1"/>
</dbReference>
<organism evidence="6 7">
    <name type="scientific">Streptomyces rimosus subsp. rimosus</name>
    <dbReference type="NCBI Taxonomy" id="132474"/>
    <lineage>
        <taxon>Bacteria</taxon>
        <taxon>Bacillati</taxon>
        <taxon>Actinomycetota</taxon>
        <taxon>Actinomycetes</taxon>
        <taxon>Kitasatosporales</taxon>
        <taxon>Streptomycetaceae</taxon>
        <taxon>Streptomyces</taxon>
    </lineage>
</organism>
<dbReference type="InterPro" id="IPR052032">
    <property type="entry name" value="ATP-dep_AA_Ligase"/>
</dbReference>
<evidence type="ECO:0000313" key="7">
    <source>
        <dbReference type="Proteomes" id="UP000829494"/>
    </source>
</evidence>